<reference evidence="1" key="1">
    <citation type="journal article" date="2016" name="Biosci. Biotechnol. Biochem.">
        <title>Bioconversion of AHX to AOH by resting cells of Burkholderia contaminans CH-1.</title>
        <authorList>
            <person name="Choi J.H."/>
            <person name="Kikuchi A."/>
            <person name="Pumkaeo P."/>
            <person name="Hirai H."/>
            <person name="Tokuyama S."/>
            <person name="Kawagishi H."/>
        </authorList>
    </citation>
    <scope>NUCLEOTIDE SEQUENCE</scope>
    <source>
        <strain evidence="1">CH-1</strain>
    </source>
</reference>
<reference evidence="2" key="3">
    <citation type="submission" date="2021-01" db="EMBL/GenBank/DDBJ databases">
        <title>Outbreak of Burkholderia contaminns endophthalmitis traced to a clinical ventilation system.</title>
        <authorList>
            <person name="Lipuma J."/>
            <person name="Spilker T."/>
            <person name="Kratholm J."/>
        </authorList>
    </citation>
    <scope>NUCLEOTIDE SEQUENCE</scope>
    <source>
        <strain evidence="2">HI4954</strain>
    </source>
</reference>
<evidence type="ECO:0000313" key="4">
    <source>
        <dbReference type="EMBL" id="WFN22018.1"/>
    </source>
</evidence>
<evidence type="ECO:0000313" key="2">
    <source>
        <dbReference type="EMBL" id="MBK1931461.1"/>
    </source>
</evidence>
<gene>
    <name evidence="1" type="ORF">BCCH1_69350</name>
    <name evidence="3" type="ORF">J4M89_17895</name>
    <name evidence="2" type="ORF">JIN94_16355</name>
    <name evidence="4" type="ORF">LXE91_35500</name>
</gene>
<organism evidence="1">
    <name type="scientific">Burkholderia contaminans</name>
    <dbReference type="NCBI Taxonomy" id="488447"/>
    <lineage>
        <taxon>Bacteria</taxon>
        <taxon>Pseudomonadati</taxon>
        <taxon>Pseudomonadota</taxon>
        <taxon>Betaproteobacteria</taxon>
        <taxon>Burkholderiales</taxon>
        <taxon>Burkholderiaceae</taxon>
        <taxon>Burkholderia</taxon>
        <taxon>Burkholderia cepacia complex</taxon>
    </lineage>
</organism>
<accession>A0A250LL80</accession>
<dbReference type="Proteomes" id="UP000664048">
    <property type="component" value="Unassembled WGS sequence"/>
</dbReference>
<dbReference type="AlphaFoldDB" id="A0A250LL80"/>
<protein>
    <submittedName>
        <fullName evidence="1">Uncharacterized protein</fullName>
    </submittedName>
</protein>
<dbReference type="EMBL" id="CP090642">
    <property type="protein sequence ID" value="WFN22018.1"/>
    <property type="molecule type" value="Genomic_DNA"/>
</dbReference>
<sequence>MRFRQTTMRARLALTFGIVVALVLLVSVLALGDVNDSPASHGARAALMGQVCAAAIRCAIAVRNLVRVTKPDDVRVERVVMTWIHGDAEARPERLNRANASNLDVTDKTRSLMTEINLIEARDSLVALSIADAALQVQREQAIGRLEPMPPAAGRVSRHDQCLWRSMRGASQLTRASEPDTTRLFNCPRLSRAGCMGGPAATQ</sequence>
<dbReference type="RefSeq" id="WP_135370813.1">
    <property type="nucleotide sequence ID" value="NZ_AP018359.1"/>
</dbReference>
<reference evidence="4 6" key="5">
    <citation type="submission" date="2021-12" db="EMBL/GenBank/DDBJ databases">
        <title>Genomic and phenotypic characterization of three Burkholderia contaminans isolates recovered from different sources.</title>
        <authorList>
            <person name="Lopez De Volder A."/>
            <person name="Fan Y."/>
            <person name="Nunvar J."/>
            <person name="Herrera T."/>
            <person name="Timp W."/>
            <person name="Degrossi J."/>
        </authorList>
    </citation>
    <scope>NUCLEOTIDE SEQUENCE [LARGE SCALE GENOMIC DNA]</scope>
    <source>
        <strain evidence="4 6">LMG 23361</strain>
    </source>
</reference>
<reference evidence="3 5" key="4">
    <citation type="submission" date="2021-03" db="EMBL/GenBank/DDBJ databases">
        <title>Clinical course, treatment and visual outcome of an outbreak of Burkholderia contaminans endophthalmitis following cataract surgery.</title>
        <authorList>
            <person name="Lind C."/>
            <person name="Olsen K."/>
            <person name="Angelsen N.K."/>
            <person name="Krefting E.A."/>
            <person name="Fossen K."/>
            <person name="Gravningen K."/>
            <person name="Depoorter E."/>
            <person name="Vandamme P."/>
            <person name="Bertelsen G."/>
        </authorList>
    </citation>
    <scope>NUCLEOTIDE SEQUENCE [LARGE SCALE GENOMIC DNA]</scope>
    <source>
        <strain evidence="3 5">51242556</strain>
    </source>
</reference>
<evidence type="ECO:0000313" key="5">
    <source>
        <dbReference type="Proteomes" id="UP000664048"/>
    </source>
</evidence>
<dbReference type="Proteomes" id="UP001220209">
    <property type="component" value="Chromosome 3"/>
</dbReference>
<dbReference type="EMBL" id="AP018359">
    <property type="protein sequence ID" value="BBA44431.1"/>
    <property type="molecule type" value="Genomic_DNA"/>
</dbReference>
<evidence type="ECO:0000313" key="3">
    <source>
        <dbReference type="EMBL" id="MBO1831249.1"/>
    </source>
</evidence>
<dbReference type="EMBL" id="JAGEMX010000005">
    <property type="protein sequence ID" value="MBO1831249.1"/>
    <property type="molecule type" value="Genomic_DNA"/>
</dbReference>
<dbReference type="OrthoDB" id="9972813at2"/>
<reference evidence="1" key="2">
    <citation type="journal article" date="2017" name="Genome Announc.">
        <title>High-Quality Draft Genome Sequence of Burkholderia contaminans CH-1, a Gram-Negative Bacterium That Metabolizes 2-Azahypoxanthine, a Plant Growth-Regulating Compound.</title>
        <authorList>
            <person name="Choi J.-H."/>
            <person name="Sugiura H."/>
            <person name="Moriuchi R."/>
            <person name="Kawagishi H."/>
            <person name="Dohra H."/>
        </authorList>
    </citation>
    <scope>NUCLEOTIDE SEQUENCE</scope>
    <source>
        <strain evidence="1">CH-1</strain>
    </source>
</reference>
<dbReference type="EMBL" id="JAENIB010000005">
    <property type="protein sequence ID" value="MBK1931461.1"/>
    <property type="molecule type" value="Genomic_DNA"/>
</dbReference>
<evidence type="ECO:0000313" key="6">
    <source>
        <dbReference type="Proteomes" id="UP001220209"/>
    </source>
</evidence>
<name>A0A250LL80_9BURK</name>
<proteinExistence type="predicted"/>
<keyword evidence="5" id="KW-1185">Reference proteome</keyword>
<dbReference type="GeneID" id="93194936"/>
<dbReference type="Proteomes" id="UP000611459">
    <property type="component" value="Unassembled WGS sequence"/>
</dbReference>
<evidence type="ECO:0000313" key="1">
    <source>
        <dbReference type="EMBL" id="BBA44431.1"/>
    </source>
</evidence>